<gene>
    <name evidence="1" type="primary">cmk_2</name>
    <name evidence="1" type="ORF">CAFE_13290</name>
    <name evidence="2" type="ORF">HCR03_05225</name>
</gene>
<dbReference type="SUPFAM" id="SSF52540">
    <property type="entry name" value="P-loop containing nucleoside triphosphate hydrolases"/>
    <property type="match status" value="1"/>
</dbReference>
<protein>
    <submittedName>
        <fullName evidence="1 2">Cytidylate kinase</fullName>
        <ecNumber evidence="1">2.7.4.25</ecNumber>
    </submittedName>
</protein>
<evidence type="ECO:0000313" key="2">
    <source>
        <dbReference type="EMBL" id="QNK41657.1"/>
    </source>
</evidence>
<reference evidence="1 3" key="1">
    <citation type="submission" date="2019-09" db="EMBL/GenBank/DDBJ databases">
        <title>Genome sequence of Clostridium sp. EA1.</title>
        <authorList>
            <person name="Poehlein A."/>
            <person name="Bengelsdorf F.R."/>
            <person name="Daniel R."/>
        </authorList>
    </citation>
    <scope>NUCLEOTIDE SEQUENCE [LARGE SCALE GENOMIC DNA]</scope>
    <source>
        <strain evidence="1 3">EA1</strain>
    </source>
</reference>
<reference evidence="2 4" key="2">
    <citation type="submission" date="2020-08" db="EMBL/GenBank/DDBJ databases">
        <title>The isolate Caproiciproducens sp. 7D4C2 produces n-caproate at mildly acidic conditions from hexoses: genome and rBOX comparison with related strains and chain-elongating bacteria.</title>
        <authorList>
            <person name="Esquivel-Elizondo S."/>
            <person name="Bagci C."/>
            <person name="Temovska M."/>
            <person name="Jeon B.S."/>
            <person name="Bessarab I."/>
            <person name="Williams R.B.H."/>
            <person name="Huson D.H."/>
            <person name="Angenent L.T."/>
        </authorList>
    </citation>
    <scope>NUCLEOTIDE SEQUENCE [LARGE SCALE GENOMIC DNA]</scope>
    <source>
        <strain evidence="2 4">7D4C2</strain>
    </source>
</reference>
<accession>A0A6N8HZ81</accession>
<dbReference type="Pfam" id="PF13189">
    <property type="entry name" value="Cytidylate_kin2"/>
    <property type="match status" value="1"/>
</dbReference>
<evidence type="ECO:0000313" key="1">
    <source>
        <dbReference type="EMBL" id="MVB10633.1"/>
    </source>
</evidence>
<keyword evidence="1" id="KW-0808">Transferase</keyword>
<dbReference type="InterPro" id="IPR027417">
    <property type="entry name" value="P-loop_NTPase"/>
</dbReference>
<keyword evidence="3" id="KW-1185">Reference proteome</keyword>
<proteinExistence type="predicted"/>
<dbReference type="Gene3D" id="3.40.50.300">
    <property type="entry name" value="P-loop containing nucleotide triphosphate hydrolases"/>
    <property type="match status" value="1"/>
</dbReference>
<evidence type="ECO:0000313" key="4">
    <source>
        <dbReference type="Proteomes" id="UP000515909"/>
    </source>
</evidence>
<dbReference type="Proteomes" id="UP000469440">
    <property type="component" value="Unassembled WGS sequence"/>
</dbReference>
<dbReference type="Proteomes" id="UP000515909">
    <property type="component" value="Chromosome"/>
</dbReference>
<dbReference type="EMBL" id="VWXL01000046">
    <property type="protein sequence ID" value="MVB10633.1"/>
    <property type="molecule type" value="Genomic_DNA"/>
</dbReference>
<keyword evidence="1" id="KW-0418">Kinase</keyword>
<name>A0A6N8HZ81_9FIRM</name>
<dbReference type="GO" id="GO:0016301">
    <property type="term" value="F:kinase activity"/>
    <property type="evidence" value="ECO:0007669"/>
    <property type="project" value="UniProtKB-KW"/>
</dbReference>
<dbReference type="EC" id="2.7.4.25" evidence="1"/>
<dbReference type="RefSeq" id="WP_066647904.1">
    <property type="nucleotide sequence ID" value="NZ_CP060286.1"/>
</dbReference>
<organism evidence="1 3">
    <name type="scientific">Caproicibacter fermentans</name>
    <dbReference type="NCBI Taxonomy" id="2576756"/>
    <lineage>
        <taxon>Bacteria</taxon>
        <taxon>Bacillati</taxon>
        <taxon>Bacillota</taxon>
        <taxon>Clostridia</taxon>
        <taxon>Eubacteriales</taxon>
        <taxon>Acutalibacteraceae</taxon>
        <taxon>Caproicibacter</taxon>
    </lineage>
</organism>
<dbReference type="KEGG" id="cfem:HCR03_05225"/>
<dbReference type="EMBL" id="CP060286">
    <property type="protein sequence ID" value="QNK41657.1"/>
    <property type="molecule type" value="Genomic_DNA"/>
</dbReference>
<accession>A0A7G8TDG6</accession>
<evidence type="ECO:0000313" key="3">
    <source>
        <dbReference type="Proteomes" id="UP000469440"/>
    </source>
</evidence>
<dbReference type="AlphaFoldDB" id="A0A6N8HZ81"/>
<sequence length="211" mass="23604">MKTVITIARQYGSGGREIGQKLAQRFSVPFYDRELIATAAKRSGWSREILEQADEKAGSNLLYAMIMGNNYPYAENAIASGRLPINDRLFQLQAKLIREAAEAGPCVIVGRCADDILRGKKNVFSVFLRADLTFRKERAVTEYGVQPESAAGWVAKQDKQRSGYYHFYTDEKWGDAENYHLCVDTSSIGISGTEQLIARAVELHENQTGQE</sequence>